<organism evidence="2 3">
    <name type="scientific">Ramazzottius varieornatus</name>
    <name type="common">Water bear</name>
    <name type="synonym">Tardigrade</name>
    <dbReference type="NCBI Taxonomy" id="947166"/>
    <lineage>
        <taxon>Eukaryota</taxon>
        <taxon>Metazoa</taxon>
        <taxon>Ecdysozoa</taxon>
        <taxon>Tardigrada</taxon>
        <taxon>Eutardigrada</taxon>
        <taxon>Parachela</taxon>
        <taxon>Hypsibioidea</taxon>
        <taxon>Ramazzottiidae</taxon>
        <taxon>Ramazzottius</taxon>
    </lineage>
</organism>
<dbReference type="Proteomes" id="UP000186922">
    <property type="component" value="Unassembled WGS sequence"/>
</dbReference>
<reference evidence="2 3" key="1">
    <citation type="journal article" date="2016" name="Nat. Commun.">
        <title>Extremotolerant tardigrade genome and improved radiotolerance of human cultured cells by tardigrade-unique protein.</title>
        <authorList>
            <person name="Hashimoto T."/>
            <person name="Horikawa D.D."/>
            <person name="Saito Y."/>
            <person name="Kuwahara H."/>
            <person name="Kozuka-Hata H."/>
            <person name="Shin-I T."/>
            <person name="Minakuchi Y."/>
            <person name="Ohishi K."/>
            <person name="Motoyama A."/>
            <person name="Aizu T."/>
            <person name="Enomoto A."/>
            <person name="Kondo K."/>
            <person name="Tanaka S."/>
            <person name="Hara Y."/>
            <person name="Koshikawa S."/>
            <person name="Sagara H."/>
            <person name="Miura T."/>
            <person name="Yokobori S."/>
            <person name="Miyagawa K."/>
            <person name="Suzuki Y."/>
            <person name="Kubo T."/>
            <person name="Oyama M."/>
            <person name="Kohara Y."/>
            <person name="Fujiyama A."/>
            <person name="Arakawa K."/>
            <person name="Katayama T."/>
            <person name="Toyoda A."/>
            <person name="Kunieda T."/>
        </authorList>
    </citation>
    <scope>NUCLEOTIDE SEQUENCE [LARGE SCALE GENOMIC DNA]</scope>
    <source>
        <strain evidence="2 3">YOKOZUNA-1</strain>
    </source>
</reference>
<keyword evidence="3" id="KW-1185">Reference proteome</keyword>
<dbReference type="EMBL" id="BDGG01000015">
    <property type="protein sequence ID" value="GAV07370.1"/>
    <property type="molecule type" value="Genomic_DNA"/>
</dbReference>
<comment type="caution">
    <text evidence="2">The sequence shown here is derived from an EMBL/GenBank/DDBJ whole genome shotgun (WGS) entry which is preliminary data.</text>
</comment>
<sequence length="61" mass="6574">MAALAVHVFGCGGAYASSPRKGCRASPIHKQRDQGMFGSHSSLKVKRTRTEMKDGRKLAKA</sequence>
<evidence type="ECO:0000313" key="2">
    <source>
        <dbReference type="EMBL" id="GAV07370.1"/>
    </source>
</evidence>
<feature type="compositionally biased region" description="Basic and acidic residues" evidence="1">
    <location>
        <begin position="48"/>
        <end position="61"/>
    </location>
</feature>
<name>A0A1D1W1C2_RAMVA</name>
<feature type="region of interest" description="Disordered" evidence="1">
    <location>
        <begin position="17"/>
        <end position="61"/>
    </location>
</feature>
<accession>A0A1D1W1C2</accession>
<gene>
    <name evidence="2" type="primary">RvY_17209-1</name>
    <name evidence="2" type="synonym">RvY_17209.1</name>
    <name evidence="2" type="ORF">RvY_17209</name>
</gene>
<dbReference type="AlphaFoldDB" id="A0A1D1W1C2"/>
<protein>
    <submittedName>
        <fullName evidence="2">Uncharacterized protein</fullName>
    </submittedName>
</protein>
<proteinExistence type="predicted"/>
<evidence type="ECO:0000256" key="1">
    <source>
        <dbReference type="SAM" id="MobiDB-lite"/>
    </source>
</evidence>
<evidence type="ECO:0000313" key="3">
    <source>
        <dbReference type="Proteomes" id="UP000186922"/>
    </source>
</evidence>